<organism evidence="16 17">
    <name type="scientific">Adhaeribacter arboris</name>
    <dbReference type="NCBI Taxonomy" id="2072846"/>
    <lineage>
        <taxon>Bacteria</taxon>
        <taxon>Pseudomonadati</taxon>
        <taxon>Bacteroidota</taxon>
        <taxon>Cytophagia</taxon>
        <taxon>Cytophagales</taxon>
        <taxon>Hymenobacteraceae</taxon>
        <taxon>Adhaeribacter</taxon>
    </lineage>
</organism>
<evidence type="ECO:0000313" key="17">
    <source>
        <dbReference type="Proteomes" id="UP000240357"/>
    </source>
</evidence>
<dbReference type="Pfam" id="PF07715">
    <property type="entry name" value="Plug"/>
    <property type="match status" value="1"/>
</dbReference>
<sequence>MRIYLFTLLLTGLVTFTTKAQQTLSGKIAAAKTQQPLIGATVSVPGTPTGTTTNSRGEFTLTLPFATDTITVSMLGYQVKYIQPDTLLNNALILLDVDARALQEVVITGYATNRPIQQTAASVGLLTPKELERYNTTSIVPALNTIPGVRMEERATASYRLSIRGSSLRAPFGVRNVKMYLNDIPLVEANGTLPLNLLDAGTIGRIEVLKGPAGSVYGAGTGGTVRLETVRPTAGESALEIGSMVGSYGLKRFTVTASTASETSGFLVRYAKQELDGYRQQSAMDRDAVLLTGQFYPSDKQIFTFHTYFSDLYYQLPGALTREQYESNPRAARQLNIDQKASLKLQGVNIGLAHQYQFNEHWRNNTSLFGVFSFLNNPFTMDYERNANQAFGGRTQTTYSTLLAERLIRFTLGGEFQHSFVNSRHYQNKVGEPGKLNFDDEVAADQGFVFAQAEADLPANFILTLGGSLNFLQYDLTRVSDADTSSNYLNRRPFNPQFSPRLGLLKVISPQLSAHGSISAGFSPPTDAETRPSDGSFNTRLQAERGLNYEVGLRGNALKQKLAFDIVGFWFQLNETIVSRTNAAGIVVFDNAGATRQQGIEAAVSYAFIQDSRKPITLLKVWSTYAYSHFRFREYRQNDSDFSGNKLTGTPPHVWLAGLDIESKPGFYANITTNYTSEIPLNDANTVYADSYFLVGARGGIRRRLGLKWQTEIYGGIDNALNKRYSLGNDLNGFGGRYFQAAPGRNYYVGLQIKYLISK</sequence>
<name>A0A2T2YFV9_9BACT</name>
<dbReference type="OrthoDB" id="9782587at2"/>
<dbReference type="InterPro" id="IPR012910">
    <property type="entry name" value="Plug_dom"/>
</dbReference>
<evidence type="ECO:0000256" key="11">
    <source>
        <dbReference type="PROSITE-ProRule" id="PRU01360"/>
    </source>
</evidence>
<keyword evidence="4" id="KW-0410">Iron transport</keyword>
<dbReference type="SUPFAM" id="SSF49464">
    <property type="entry name" value="Carboxypeptidase regulatory domain-like"/>
    <property type="match status" value="1"/>
</dbReference>
<evidence type="ECO:0000313" key="16">
    <source>
        <dbReference type="EMBL" id="PSR54390.1"/>
    </source>
</evidence>
<evidence type="ECO:0000256" key="12">
    <source>
        <dbReference type="RuleBase" id="RU003357"/>
    </source>
</evidence>
<dbReference type="InterPro" id="IPR008969">
    <property type="entry name" value="CarboxyPept-like_regulatory"/>
</dbReference>
<dbReference type="Gene3D" id="2.40.170.20">
    <property type="entry name" value="TonB-dependent receptor, beta-barrel domain"/>
    <property type="match status" value="1"/>
</dbReference>
<keyword evidence="16" id="KW-0675">Receptor</keyword>
<evidence type="ECO:0000256" key="3">
    <source>
        <dbReference type="ARBA" id="ARBA00022452"/>
    </source>
</evidence>
<evidence type="ECO:0000256" key="6">
    <source>
        <dbReference type="ARBA" id="ARBA00023004"/>
    </source>
</evidence>
<evidence type="ECO:0000259" key="15">
    <source>
        <dbReference type="Pfam" id="PF07715"/>
    </source>
</evidence>
<dbReference type="EMBL" id="PYFT01000001">
    <property type="protein sequence ID" value="PSR54390.1"/>
    <property type="molecule type" value="Genomic_DNA"/>
</dbReference>
<evidence type="ECO:0000256" key="7">
    <source>
        <dbReference type="ARBA" id="ARBA00023065"/>
    </source>
</evidence>
<feature type="domain" description="TonB-dependent receptor plug" evidence="15">
    <location>
        <begin position="116"/>
        <end position="224"/>
    </location>
</feature>
<evidence type="ECO:0000256" key="10">
    <source>
        <dbReference type="ARBA" id="ARBA00023237"/>
    </source>
</evidence>
<evidence type="ECO:0000256" key="8">
    <source>
        <dbReference type="ARBA" id="ARBA00023077"/>
    </source>
</evidence>
<keyword evidence="3 11" id="KW-1134">Transmembrane beta strand</keyword>
<evidence type="ECO:0000256" key="9">
    <source>
        <dbReference type="ARBA" id="ARBA00023136"/>
    </source>
</evidence>
<dbReference type="GO" id="GO:0009279">
    <property type="term" value="C:cell outer membrane"/>
    <property type="evidence" value="ECO:0007669"/>
    <property type="project" value="UniProtKB-SubCell"/>
</dbReference>
<dbReference type="Pfam" id="PF13715">
    <property type="entry name" value="CarbopepD_reg_2"/>
    <property type="match status" value="1"/>
</dbReference>
<dbReference type="Pfam" id="PF00593">
    <property type="entry name" value="TonB_dep_Rec_b-barrel"/>
    <property type="match status" value="1"/>
</dbReference>
<dbReference type="GO" id="GO:0006826">
    <property type="term" value="P:iron ion transport"/>
    <property type="evidence" value="ECO:0007669"/>
    <property type="project" value="UniProtKB-KW"/>
</dbReference>
<feature type="signal peptide" evidence="13">
    <location>
        <begin position="1"/>
        <end position="20"/>
    </location>
</feature>
<keyword evidence="2 11" id="KW-0813">Transport</keyword>
<keyword evidence="6" id="KW-0408">Iron</keyword>
<dbReference type="PANTHER" id="PTHR32552">
    <property type="entry name" value="FERRICHROME IRON RECEPTOR-RELATED"/>
    <property type="match status" value="1"/>
</dbReference>
<evidence type="ECO:0000259" key="14">
    <source>
        <dbReference type="Pfam" id="PF00593"/>
    </source>
</evidence>
<evidence type="ECO:0000256" key="1">
    <source>
        <dbReference type="ARBA" id="ARBA00004571"/>
    </source>
</evidence>
<keyword evidence="7" id="KW-0406">Ion transport</keyword>
<keyword evidence="9 11" id="KW-0472">Membrane</keyword>
<dbReference type="InterPro" id="IPR036942">
    <property type="entry name" value="Beta-barrel_TonB_sf"/>
</dbReference>
<dbReference type="PANTHER" id="PTHR32552:SF81">
    <property type="entry name" value="TONB-DEPENDENT OUTER MEMBRANE RECEPTOR"/>
    <property type="match status" value="1"/>
</dbReference>
<evidence type="ECO:0000256" key="2">
    <source>
        <dbReference type="ARBA" id="ARBA00022448"/>
    </source>
</evidence>
<comment type="similarity">
    <text evidence="11 12">Belongs to the TonB-dependent receptor family.</text>
</comment>
<comment type="caution">
    <text evidence="16">The sequence shown here is derived from an EMBL/GenBank/DDBJ whole genome shotgun (WGS) entry which is preliminary data.</text>
</comment>
<dbReference type="PROSITE" id="PS52016">
    <property type="entry name" value="TONB_DEPENDENT_REC_3"/>
    <property type="match status" value="1"/>
</dbReference>
<dbReference type="Gene3D" id="2.60.40.1120">
    <property type="entry name" value="Carboxypeptidase-like, regulatory domain"/>
    <property type="match status" value="1"/>
</dbReference>
<keyword evidence="17" id="KW-1185">Reference proteome</keyword>
<evidence type="ECO:0000256" key="13">
    <source>
        <dbReference type="SAM" id="SignalP"/>
    </source>
</evidence>
<dbReference type="SUPFAM" id="SSF56935">
    <property type="entry name" value="Porins"/>
    <property type="match status" value="1"/>
</dbReference>
<dbReference type="AlphaFoldDB" id="A0A2T2YFV9"/>
<keyword evidence="5 11" id="KW-0812">Transmembrane</keyword>
<dbReference type="RefSeq" id="WP_106930030.1">
    <property type="nucleotide sequence ID" value="NZ_PYFT01000001.1"/>
</dbReference>
<dbReference type="InterPro" id="IPR000531">
    <property type="entry name" value="Beta-barrel_TonB"/>
</dbReference>
<dbReference type="Proteomes" id="UP000240357">
    <property type="component" value="Unassembled WGS sequence"/>
</dbReference>
<dbReference type="Gene3D" id="2.170.130.10">
    <property type="entry name" value="TonB-dependent receptor, plug domain"/>
    <property type="match status" value="1"/>
</dbReference>
<accession>A0A2T2YFV9</accession>
<evidence type="ECO:0000256" key="4">
    <source>
        <dbReference type="ARBA" id="ARBA00022496"/>
    </source>
</evidence>
<dbReference type="InterPro" id="IPR039426">
    <property type="entry name" value="TonB-dep_rcpt-like"/>
</dbReference>
<protein>
    <submittedName>
        <fullName evidence="16">TonB-dependent receptor</fullName>
    </submittedName>
</protein>
<reference evidence="16 17" key="1">
    <citation type="submission" date="2018-03" db="EMBL/GenBank/DDBJ databases">
        <title>Adhaeribacter sp. HMF7605 Genome sequencing and assembly.</title>
        <authorList>
            <person name="Kang H."/>
            <person name="Kang J."/>
            <person name="Cha I."/>
            <person name="Kim H."/>
            <person name="Joh K."/>
        </authorList>
    </citation>
    <scope>NUCLEOTIDE SEQUENCE [LARGE SCALE GENOMIC DNA]</scope>
    <source>
        <strain evidence="16 17">HMF7605</strain>
    </source>
</reference>
<feature type="domain" description="TonB-dependent receptor-like beta-barrel" evidence="14">
    <location>
        <begin position="302"/>
        <end position="719"/>
    </location>
</feature>
<keyword evidence="10 11" id="KW-0998">Cell outer membrane</keyword>
<feature type="chain" id="PRO_5015748023" evidence="13">
    <location>
        <begin position="21"/>
        <end position="759"/>
    </location>
</feature>
<dbReference type="InterPro" id="IPR037066">
    <property type="entry name" value="Plug_dom_sf"/>
</dbReference>
<keyword evidence="13" id="KW-0732">Signal</keyword>
<keyword evidence="8 12" id="KW-0798">TonB box</keyword>
<proteinExistence type="inferred from homology"/>
<comment type="subcellular location">
    <subcellularLocation>
        <location evidence="1 11">Cell outer membrane</location>
        <topology evidence="1 11">Multi-pass membrane protein</topology>
    </subcellularLocation>
</comment>
<evidence type="ECO:0000256" key="5">
    <source>
        <dbReference type="ARBA" id="ARBA00022692"/>
    </source>
</evidence>
<gene>
    <name evidence="16" type="ORF">AHMF7605_13155</name>
</gene>